<dbReference type="InterPro" id="IPR043504">
    <property type="entry name" value="Peptidase_S1_PA_chymotrypsin"/>
</dbReference>
<evidence type="ECO:0000313" key="1">
    <source>
        <dbReference type="EMBL" id="KAJ9604796.1"/>
    </source>
</evidence>
<gene>
    <name evidence="1" type="ORF">H2200_010911</name>
</gene>
<accession>A0AA38X104</accession>
<sequence>MTSPSSSDEYVIDENVGILKGGRLPGARQYTTGGLDLEQYRVGGPGLPMLPIVVHNKHDPAIITLIKQHGVVYISIRLVRIQSRAEPSAKYHPYLLVESDWEQGCMDKWISAADAAWIQLQNYGHKEIKVLIADDRAMKSTITRTIDPQHPTLPYWPTMAREIVQAMKPNVTWLTIDLVLRGKSWRTGREADKLKVVILITWNSIESWESVITRIESQISSHELYAKWNVQLEIVRGYLFGADSDPLVNKKDGLVADNHGEAFWQETPYLGASVGPGNGDGAGTFGFRRTFADPAQEHSGDISNKDDPASIWSCDKDRGGFLYPSQQKLDAGESIPEGAMRALEHCKESVAHFESLEARALQKLEQPFGLGPVKAFSSFQKDPNNDMILDWALIELPTSTDVRCNAMPRLESIYAPALANFRAHKLGEKVFKRGRRTGLTVGVICAAESVINITEIRKTFTKPANRVRPTDCDEDDEKTLSVAIAQPVQPAKPIEVFCQEGDSGAVVFDRNGQIVGLFVMGSNNLNMGYLTSTVELERDIRMVTGAKQVKVHGGYDLL</sequence>
<dbReference type="SUPFAM" id="SSF50494">
    <property type="entry name" value="Trypsin-like serine proteases"/>
    <property type="match status" value="1"/>
</dbReference>
<evidence type="ECO:0000313" key="2">
    <source>
        <dbReference type="Proteomes" id="UP001172673"/>
    </source>
</evidence>
<dbReference type="AlphaFoldDB" id="A0AA38X104"/>
<protein>
    <submittedName>
        <fullName evidence="1">Uncharacterized protein</fullName>
    </submittedName>
</protein>
<comment type="caution">
    <text evidence="1">The sequence shown here is derived from an EMBL/GenBank/DDBJ whole genome shotgun (WGS) entry which is preliminary data.</text>
</comment>
<reference evidence="1" key="1">
    <citation type="submission" date="2022-10" db="EMBL/GenBank/DDBJ databases">
        <title>Culturing micro-colonial fungi from biological soil crusts in the Mojave desert and describing Neophaeococcomyces mojavensis, and introducing the new genera and species Taxawa tesnikishii.</title>
        <authorList>
            <person name="Kurbessoian T."/>
            <person name="Stajich J.E."/>
        </authorList>
    </citation>
    <scope>NUCLEOTIDE SEQUENCE</scope>
    <source>
        <strain evidence="1">TK_41</strain>
    </source>
</reference>
<name>A0AA38X104_9EURO</name>
<keyword evidence="2" id="KW-1185">Reference proteome</keyword>
<dbReference type="EMBL" id="JAPDRK010000018">
    <property type="protein sequence ID" value="KAJ9604796.1"/>
    <property type="molecule type" value="Genomic_DNA"/>
</dbReference>
<proteinExistence type="predicted"/>
<dbReference type="InterPro" id="IPR009003">
    <property type="entry name" value="Peptidase_S1_PA"/>
</dbReference>
<dbReference type="Proteomes" id="UP001172673">
    <property type="component" value="Unassembled WGS sequence"/>
</dbReference>
<dbReference type="Gene3D" id="2.40.10.10">
    <property type="entry name" value="Trypsin-like serine proteases"/>
    <property type="match status" value="1"/>
</dbReference>
<organism evidence="1 2">
    <name type="scientific">Cladophialophora chaetospira</name>
    <dbReference type="NCBI Taxonomy" id="386627"/>
    <lineage>
        <taxon>Eukaryota</taxon>
        <taxon>Fungi</taxon>
        <taxon>Dikarya</taxon>
        <taxon>Ascomycota</taxon>
        <taxon>Pezizomycotina</taxon>
        <taxon>Eurotiomycetes</taxon>
        <taxon>Chaetothyriomycetidae</taxon>
        <taxon>Chaetothyriales</taxon>
        <taxon>Herpotrichiellaceae</taxon>
        <taxon>Cladophialophora</taxon>
    </lineage>
</organism>